<dbReference type="AlphaFoldDB" id="A0A7X5R368"/>
<sequence length="954" mass="103464">MTDATPTFDAKGTEFLQRIDHMMCGPEEREIIAETIRYAEETGDERLAYEARMRLTQSAHMTGDTDAMLSSFGWCVGKHDSDPAKFPLDSGAGSLLFQYKWMAGRLTTNPLFSLEQVAGIHDDMARRYREAGATQSGVLQSKFSTAMVTGRLDEARAYMDERNLTDEDDYSHCEACVRNEDAYFFQVTGDAAKAIRLYDEIFEQGLSCGEEPETSEAEALLPYLRAGRFDDARAAHLRSYRVAKNNQDGFGIIADHLVFCAITGNEARGLNMLERHLRGIAKDPVNRSGHFTGLLAIGVLLDAVVAAGFSDQIVRGSESNALTPVLGSPALGDDGAQRPRTAAELSAVAWAAAEALAEQFNARNGNDYFSQRITKAHALAGERYAVPVESVAFRTPEPEVAEPTTAEEWCERAIVLLMAGDAVGAKAAIDAGLRLPIDSKRASLLGIAIRVYQQLGQPEAAEESHVQRLAELRASGRTATADLEQRLGMMLYEDHNPIRFGILRDELERSRSGEEDDDVVVELLLTTAEAALGNVDATNGELVEWAKELVSEAVTRTTVSDPHEIQPSARLLLAHTLLGLGRMDEAIVELDALVTPDNRPRVRIPALTIRAQIFGATNDYDAGTALAEELVALQASLGNRAGTISSSVLSAALLSDANRDDEAARRIRYAITQAELSESAGITELTVMLGRYLHYAGESDAALEKLDEAYRTMLDEGAEPAVLADILYVMGEAARVIGENGMAYGAWNSAIEHATQADEHLLAMRSGLALGTLLIQFNDEDAIDVFETALTAARALDNPQPVIMALQRFGAAKAHFEDATGIATIDEALALAADMQSPWLLADLTDSRARALHSLKRIDEAMSAALQAADGYAASQDEVSASLSELFVGRLLVEQSRHDEAVPFYESALERMPSESPQWTTMALELAEVFEALNRHDEAAAQRAAADAPPADLD</sequence>
<dbReference type="EMBL" id="JAAMOX010000002">
    <property type="protein sequence ID" value="NIH54825.1"/>
    <property type="molecule type" value="Genomic_DNA"/>
</dbReference>
<name>A0A7X5R368_9MICO</name>
<protein>
    <submittedName>
        <fullName evidence="2">Tetratricopeptide (TPR) repeat protein</fullName>
    </submittedName>
</protein>
<dbReference type="RefSeq" id="WP_167151401.1">
    <property type="nucleotide sequence ID" value="NZ_JAAMOX010000002.1"/>
</dbReference>
<gene>
    <name evidence="2" type="ORF">FHX76_002721</name>
</gene>
<dbReference type="InterPro" id="IPR019734">
    <property type="entry name" value="TPR_rpt"/>
</dbReference>
<organism evidence="2 3">
    <name type="scientific">Lysinibacter cavernae</name>
    <dbReference type="NCBI Taxonomy" id="1640652"/>
    <lineage>
        <taxon>Bacteria</taxon>
        <taxon>Bacillati</taxon>
        <taxon>Actinomycetota</taxon>
        <taxon>Actinomycetes</taxon>
        <taxon>Micrococcales</taxon>
        <taxon>Microbacteriaceae</taxon>
        <taxon>Lysinibacter</taxon>
    </lineage>
</organism>
<proteinExistence type="predicted"/>
<evidence type="ECO:0000313" key="3">
    <source>
        <dbReference type="Proteomes" id="UP000541033"/>
    </source>
</evidence>
<accession>A0A7X5R368</accession>
<evidence type="ECO:0000256" key="1">
    <source>
        <dbReference type="PROSITE-ProRule" id="PRU00339"/>
    </source>
</evidence>
<dbReference type="Gene3D" id="1.25.40.10">
    <property type="entry name" value="Tetratricopeptide repeat domain"/>
    <property type="match status" value="3"/>
</dbReference>
<reference evidence="2 3" key="1">
    <citation type="submission" date="2020-02" db="EMBL/GenBank/DDBJ databases">
        <title>Sequencing the genomes of 1000 actinobacteria strains.</title>
        <authorList>
            <person name="Klenk H.-P."/>
        </authorList>
    </citation>
    <scope>NUCLEOTIDE SEQUENCE [LARGE SCALE GENOMIC DNA]</scope>
    <source>
        <strain evidence="2 3">DSM 27960</strain>
    </source>
</reference>
<keyword evidence="1" id="KW-0802">TPR repeat</keyword>
<dbReference type="PROSITE" id="PS50005">
    <property type="entry name" value="TPR"/>
    <property type="match status" value="1"/>
</dbReference>
<evidence type="ECO:0000313" key="2">
    <source>
        <dbReference type="EMBL" id="NIH54825.1"/>
    </source>
</evidence>
<dbReference type="SUPFAM" id="SSF48452">
    <property type="entry name" value="TPR-like"/>
    <property type="match status" value="3"/>
</dbReference>
<dbReference type="InterPro" id="IPR011990">
    <property type="entry name" value="TPR-like_helical_dom_sf"/>
</dbReference>
<comment type="caution">
    <text evidence="2">The sequence shown here is derived from an EMBL/GenBank/DDBJ whole genome shotgun (WGS) entry which is preliminary data.</text>
</comment>
<feature type="repeat" description="TPR" evidence="1">
    <location>
        <begin position="882"/>
        <end position="915"/>
    </location>
</feature>
<dbReference type="Proteomes" id="UP000541033">
    <property type="component" value="Unassembled WGS sequence"/>
</dbReference>
<keyword evidence="3" id="KW-1185">Reference proteome</keyword>